<proteinExistence type="predicted"/>
<evidence type="ECO:0000256" key="6">
    <source>
        <dbReference type="ARBA" id="ARBA00022801"/>
    </source>
</evidence>
<comment type="caution">
    <text evidence="10">The sequence shown here is derived from an EMBL/GenBank/DDBJ whole genome shotgun (WGS) entry which is preliminary data.</text>
</comment>
<evidence type="ECO:0000313" key="10">
    <source>
        <dbReference type="EMBL" id="KAG4423845.1"/>
    </source>
</evidence>
<keyword evidence="7" id="KW-0460">Magnesium</keyword>
<evidence type="ECO:0000256" key="4">
    <source>
        <dbReference type="ARBA" id="ARBA00022605"/>
    </source>
</evidence>
<evidence type="ECO:0000256" key="8">
    <source>
        <dbReference type="ARBA" id="ARBA00023299"/>
    </source>
</evidence>
<comment type="cofactor">
    <cofactor evidence="1">
        <name>Mg(2+)</name>
        <dbReference type="ChEBI" id="CHEBI:18420"/>
    </cofactor>
</comment>
<dbReference type="GO" id="GO:0005737">
    <property type="term" value="C:cytoplasm"/>
    <property type="evidence" value="ECO:0007669"/>
    <property type="project" value="TreeGrafter"/>
</dbReference>
<evidence type="ECO:0000313" key="11">
    <source>
        <dbReference type="Proteomes" id="UP000664132"/>
    </source>
</evidence>
<keyword evidence="11" id="KW-1185">Reference proteome</keyword>
<dbReference type="Gene3D" id="3.40.50.1000">
    <property type="entry name" value="HAD superfamily/HAD-like"/>
    <property type="match status" value="1"/>
</dbReference>
<keyword evidence="5" id="KW-0479">Metal-binding</keyword>
<accession>A0A8H8BTT1</accession>
<feature type="chain" id="PRO_5034570369" description="phosphoserine phosphatase" evidence="9">
    <location>
        <begin position="20"/>
        <end position="359"/>
    </location>
</feature>
<dbReference type="GO" id="GO:0000287">
    <property type="term" value="F:magnesium ion binding"/>
    <property type="evidence" value="ECO:0007669"/>
    <property type="project" value="TreeGrafter"/>
</dbReference>
<dbReference type="EC" id="3.1.3.3" evidence="3"/>
<evidence type="ECO:0000256" key="5">
    <source>
        <dbReference type="ARBA" id="ARBA00022723"/>
    </source>
</evidence>
<evidence type="ECO:0000256" key="1">
    <source>
        <dbReference type="ARBA" id="ARBA00001946"/>
    </source>
</evidence>
<dbReference type="GO" id="GO:0036424">
    <property type="term" value="F:L-phosphoserine phosphatase activity"/>
    <property type="evidence" value="ECO:0007669"/>
    <property type="project" value="TreeGrafter"/>
</dbReference>
<evidence type="ECO:0000256" key="9">
    <source>
        <dbReference type="SAM" id="SignalP"/>
    </source>
</evidence>
<dbReference type="Proteomes" id="UP000664132">
    <property type="component" value="Unassembled WGS sequence"/>
</dbReference>
<reference evidence="10" key="1">
    <citation type="submission" date="2021-02" db="EMBL/GenBank/DDBJ databases">
        <title>Genome sequence Cadophora malorum strain M34.</title>
        <authorList>
            <person name="Stefanovic E."/>
            <person name="Vu D."/>
            <person name="Scully C."/>
            <person name="Dijksterhuis J."/>
            <person name="Roader J."/>
            <person name="Houbraken J."/>
        </authorList>
    </citation>
    <scope>NUCLEOTIDE SEQUENCE</scope>
    <source>
        <strain evidence="10">M34</strain>
    </source>
</reference>
<dbReference type="OrthoDB" id="5182398at2759"/>
<dbReference type="PANTHER" id="PTHR43344:SF2">
    <property type="entry name" value="PHOSPHOSERINE PHOSPHATASE"/>
    <property type="match status" value="1"/>
</dbReference>
<evidence type="ECO:0000256" key="2">
    <source>
        <dbReference type="ARBA" id="ARBA00005135"/>
    </source>
</evidence>
<dbReference type="SUPFAM" id="SSF56784">
    <property type="entry name" value="HAD-like"/>
    <property type="match status" value="1"/>
</dbReference>
<sequence>MKLAVRSIAAGSLALTAQAAPRYSCQNSTDEVELSHWPTAQATALERMITLNANQSNFAVFDADNTVWRYDIEESSLPYLENLGVITRETLDPSLKLIDFKDTANYTETLYGYYSRLCEIDDAVCYPWAAQVYAGLTIRELKAHIDNLMVLNTTIPTSYWDGDVVVQEEINPPKIYSGQVELINKLAANGITPYIVSASNEEVVRMVVSDPKYGFNIKPENVLGVAIMMKNTTSGDLTTSRKQIEAGVYNQTANLDLVFGTYLWTPATWYAGKWAAVLTYIDMWKKPVLAAGDTPGSDTYMHFNVDVEKGGVHVWVNRTLEKYEALQTLITEAAEGQAENGLAVTADKNWVVVLPEDIL</sequence>
<keyword evidence="4" id="KW-0028">Amino-acid biosynthesis</keyword>
<gene>
    <name evidence="10" type="ORF">IFR04_002990</name>
</gene>
<comment type="pathway">
    <text evidence="2">Amino-acid biosynthesis; L-serine biosynthesis; L-serine from 3-phospho-D-glycerate: step 3/3.</text>
</comment>
<dbReference type="EMBL" id="JAFJYH010000028">
    <property type="protein sequence ID" value="KAG4423845.1"/>
    <property type="molecule type" value="Genomic_DNA"/>
</dbReference>
<organism evidence="10 11">
    <name type="scientific">Cadophora malorum</name>
    <dbReference type="NCBI Taxonomy" id="108018"/>
    <lineage>
        <taxon>Eukaryota</taxon>
        <taxon>Fungi</taxon>
        <taxon>Dikarya</taxon>
        <taxon>Ascomycota</taxon>
        <taxon>Pezizomycotina</taxon>
        <taxon>Leotiomycetes</taxon>
        <taxon>Helotiales</taxon>
        <taxon>Ploettnerulaceae</taxon>
        <taxon>Cadophora</taxon>
    </lineage>
</organism>
<evidence type="ECO:0000256" key="3">
    <source>
        <dbReference type="ARBA" id="ARBA00012640"/>
    </source>
</evidence>
<dbReference type="InterPro" id="IPR036412">
    <property type="entry name" value="HAD-like_sf"/>
</dbReference>
<protein>
    <recommendedName>
        <fullName evidence="3">phosphoserine phosphatase</fullName>
        <ecNumber evidence="3">3.1.3.3</ecNumber>
    </recommendedName>
</protein>
<keyword evidence="6" id="KW-0378">Hydrolase</keyword>
<keyword evidence="8" id="KW-0718">Serine biosynthesis</keyword>
<dbReference type="InterPro" id="IPR050582">
    <property type="entry name" value="HAD-like_SerB"/>
</dbReference>
<dbReference type="InterPro" id="IPR023214">
    <property type="entry name" value="HAD_sf"/>
</dbReference>
<evidence type="ECO:0000256" key="7">
    <source>
        <dbReference type="ARBA" id="ARBA00022842"/>
    </source>
</evidence>
<feature type="signal peptide" evidence="9">
    <location>
        <begin position="1"/>
        <end position="19"/>
    </location>
</feature>
<dbReference type="PANTHER" id="PTHR43344">
    <property type="entry name" value="PHOSPHOSERINE PHOSPHATASE"/>
    <property type="match status" value="1"/>
</dbReference>
<keyword evidence="9" id="KW-0732">Signal</keyword>
<dbReference type="GO" id="GO:0006564">
    <property type="term" value="P:L-serine biosynthetic process"/>
    <property type="evidence" value="ECO:0007669"/>
    <property type="project" value="UniProtKB-KW"/>
</dbReference>
<dbReference type="Gene3D" id="1.20.1440.310">
    <property type="match status" value="1"/>
</dbReference>
<name>A0A8H8BTT1_9HELO</name>
<dbReference type="AlphaFoldDB" id="A0A8H8BTT1"/>